<dbReference type="InterPro" id="IPR024344">
    <property type="entry name" value="MDMPI_metal-binding"/>
</dbReference>
<dbReference type="EMBL" id="WSEK01000005">
    <property type="protein sequence ID" value="MVQ52001.1"/>
    <property type="molecule type" value="Genomic_DNA"/>
</dbReference>
<gene>
    <name evidence="2" type="ORF">GON03_22705</name>
</gene>
<dbReference type="GO" id="GO:0046872">
    <property type="term" value="F:metal ion binding"/>
    <property type="evidence" value="ECO:0007669"/>
    <property type="project" value="InterPro"/>
</dbReference>
<feature type="domain" description="Mycothiol-dependent maleylpyruvate isomerase metal-binding" evidence="1">
    <location>
        <begin position="16"/>
        <end position="160"/>
    </location>
</feature>
<dbReference type="InterPro" id="IPR034660">
    <property type="entry name" value="DinB/YfiT-like"/>
</dbReference>
<sequence>MSLVVELEVGRRAFSESVEAFLRAVDGFDEHALLGASRCHGWTRLDVVVHTISGWHEMLGGMVSVVDDEPTVDAASYWTSFAEEYAGADPVDVLMVQRRRTAAYRRPALACEELRDVAGMVLRGAAGMTEVHHFWQQQVFTAGDYLAVWAVEDAVHHLDLLADEPVPAGALDLTRATVEALAGAFPEDWTAEDVALVGTGRRPAPEGLGATVDRLPAFA</sequence>
<name>A0A6L6XX72_9ACTN</name>
<dbReference type="Gene3D" id="1.20.120.450">
    <property type="entry name" value="dinb family like domain"/>
    <property type="match status" value="1"/>
</dbReference>
<dbReference type="SUPFAM" id="SSF109854">
    <property type="entry name" value="DinB/YfiT-like putative metalloenzymes"/>
    <property type="match status" value="1"/>
</dbReference>
<proteinExistence type="predicted"/>
<protein>
    <recommendedName>
        <fullName evidence="1">Mycothiol-dependent maleylpyruvate isomerase metal-binding domain-containing protein</fullName>
    </recommendedName>
</protein>
<evidence type="ECO:0000259" key="1">
    <source>
        <dbReference type="Pfam" id="PF11716"/>
    </source>
</evidence>
<evidence type="ECO:0000313" key="3">
    <source>
        <dbReference type="Proteomes" id="UP000473525"/>
    </source>
</evidence>
<evidence type="ECO:0000313" key="2">
    <source>
        <dbReference type="EMBL" id="MVQ52001.1"/>
    </source>
</evidence>
<dbReference type="RefSeq" id="WP_157347068.1">
    <property type="nucleotide sequence ID" value="NZ_WSEK01000005.1"/>
</dbReference>
<reference evidence="2 3" key="1">
    <citation type="submission" date="2019-12" db="EMBL/GenBank/DDBJ databases">
        <authorList>
            <person name="Huq M.A."/>
        </authorList>
    </citation>
    <scope>NUCLEOTIDE SEQUENCE [LARGE SCALE GENOMIC DNA]</scope>
    <source>
        <strain evidence="2 3">MAH-18</strain>
    </source>
</reference>
<dbReference type="Pfam" id="PF11716">
    <property type="entry name" value="MDMPI_N"/>
    <property type="match status" value="1"/>
</dbReference>
<organism evidence="2 3">
    <name type="scientific">Nocardioides agri</name>
    <dbReference type="NCBI Taxonomy" id="2682843"/>
    <lineage>
        <taxon>Bacteria</taxon>
        <taxon>Bacillati</taxon>
        <taxon>Actinomycetota</taxon>
        <taxon>Actinomycetes</taxon>
        <taxon>Propionibacteriales</taxon>
        <taxon>Nocardioidaceae</taxon>
        <taxon>Nocardioides</taxon>
    </lineage>
</organism>
<dbReference type="AlphaFoldDB" id="A0A6L6XX72"/>
<accession>A0A6L6XX72</accession>
<comment type="caution">
    <text evidence="2">The sequence shown here is derived from an EMBL/GenBank/DDBJ whole genome shotgun (WGS) entry which is preliminary data.</text>
</comment>
<keyword evidence="3" id="KW-1185">Reference proteome</keyword>
<dbReference type="Proteomes" id="UP000473525">
    <property type="component" value="Unassembled WGS sequence"/>
</dbReference>